<dbReference type="GO" id="GO:0016787">
    <property type="term" value="F:hydrolase activity"/>
    <property type="evidence" value="ECO:0007669"/>
    <property type="project" value="UniProtKB-KW"/>
</dbReference>
<dbReference type="EMBL" id="MLFN01000017">
    <property type="protein sequence ID" value="ORM53551.1"/>
    <property type="molecule type" value="Genomic_DNA"/>
</dbReference>
<evidence type="ECO:0000313" key="7">
    <source>
        <dbReference type="Proteomes" id="UP000193933"/>
    </source>
</evidence>
<sequence length="158" mass="17955">MFKPHVTVACLVQAEGELLVVEETIKGRATWNQPAGHLEADETLLEAAERELYEETGIAAPMQYFIAIHQWIAPDSTPFVRFLFGLDLTEKPPTQPQDSDIDCCWWLTPEQILTASNLRSPLVAESVRLWQQGTRYPLHLVSPFQWPFHEGARPSSAW</sequence>
<comment type="similarity">
    <text evidence="4">Belongs to the Nudix hydrolase family.</text>
</comment>
<dbReference type="SUPFAM" id="SSF55811">
    <property type="entry name" value="Nudix"/>
    <property type="match status" value="1"/>
</dbReference>
<accession>A0A1X1BXI5</accession>
<evidence type="ECO:0000256" key="4">
    <source>
        <dbReference type="RuleBase" id="RU003476"/>
    </source>
</evidence>
<organism evidence="6 7">
    <name type="scientific">Pantoea conspicua</name>
    <dbReference type="NCBI Taxonomy" id="472705"/>
    <lineage>
        <taxon>Bacteria</taxon>
        <taxon>Pseudomonadati</taxon>
        <taxon>Pseudomonadota</taxon>
        <taxon>Gammaproteobacteria</taxon>
        <taxon>Enterobacterales</taxon>
        <taxon>Erwiniaceae</taxon>
        <taxon>Pantoea</taxon>
    </lineage>
</organism>
<feature type="domain" description="Nudix hydrolase" evidence="5">
    <location>
        <begin position="3"/>
        <end position="129"/>
    </location>
</feature>
<dbReference type="InterPro" id="IPR015797">
    <property type="entry name" value="NUDIX_hydrolase-like_dom_sf"/>
</dbReference>
<dbReference type="InterPro" id="IPR000086">
    <property type="entry name" value="NUDIX_hydrolase_dom"/>
</dbReference>
<dbReference type="PROSITE" id="PS00893">
    <property type="entry name" value="NUDIX_BOX"/>
    <property type="match status" value="1"/>
</dbReference>
<evidence type="ECO:0000259" key="5">
    <source>
        <dbReference type="PROSITE" id="PS51462"/>
    </source>
</evidence>
<evidence type="ECO:0000256" key="3">
    <source>
        <dbReference type="ARBA" id="ARBA00022842"/>
    </source>
</evidence>
<evidence type="ECO:0000313" key="6">
    <source>
        <dbReference type="EMBL" id="ORM53551.1"/>
    </source>
</evidence>
<dbReference type="PROSITE" id="PS51462">
    <property type="entry name" value="NUDIX"/>
    <property type="match status" value="1"/>
</dbReference>
<dbReference type="OrthoDB" id="8594221at2"/>
<dbReference type="Pfam" id="PF00293">
    <property type="entry name" value="NUDIX"/>
    <property type="match status" value="1"/>
</dbReference>
<keyword evidence="7" id="KW-1185">Reference proteome</keyword>
<reference evidence="6 7" key="1">
    <citation type="journal article" date="2017" name="Antonie Van Leeuwenhoek">
        <title>Phylogenomic resolution of the bacterial genus Pantoea and its relationship with Erwinia and Tatumella.</title>
        <authorList>
            <person name="Palmer M."/>
            <person name="Steenkamp E.T."/>
            <person name="Coetzee M.P."/>
            <person name="Chan W.Y."/>
            <person name="van Zyl E."/>
            <person name="De Maayer P."/>
            <person name="Coutinho T.A."/>
            <person name="Blom J."/>
            <person name="Smits T.H."/>
            <person name="Duffy B."/>
            <person name="Venter S.N."/>
        </authorList>
    </citation>
    <scope>NUCLEOTIDE SEQUENCE [LARGE SCALE GENOMIC DNA]</scope>
    <source>
        <strain evidence="6 7">LMG 24534</strain>
    </source>
</reference>
<evidence type="ECO:0000256" key="1">
    <source>
        <dbReference type="ARBA" id="ARBA00001946"/>
    </source>
</evidence>
<protein>
    <submittedName>
        <fullName evidence="6">NUDIX hydrolase</fullName>
    </submittedName>
</protein>
<dbReference type="InterPro" id="IPR020476">
    <property type="entry name" value="Nudix_hydrolase"/>
</dbReference>
<proteinExistence type="inferred from homology"/>
<dbReference type="PRINTS" id="PR00502">
    <property type="entry name" value="NUDIXFAMILY"/>
</dbReference>
<keyword evidence="2 4" id="KW-0378">Hydrolase</keyword>
<dbReference type="PANTHER" id="PTHR43222">
    <property type="entry name" value="NUDIX HYDROLASE 23"/>
    <property type="match status" value="1"/>
</dbReference>
<dbReference type="Proteomes" id="UP000193933">
    <property type="component" value="Unassembled WGS sequence"/>
</dbReference>
<dbReference type="PANTHER" id="PTHR43222:SF11">
    <property type="entry name" value="PHOSPHATASE NUDJ"/>
    <property type="match status" value="1"/>
</dbReference>
<dbReference type="STRING" id="472705.GCA_001743465_01404"/>
<gene>
    <name evidence="6" type="ORF">HA41_08390</name>
</gene>
<dbReference type="AlphaFoldDB" id="A0A1X1BXI5"/>
<comment type="caution">
    <text evidence="6">The sequence shown here is derived from an EMBL/GenBank/DDBJ whole genome shotgun (WGS) entry which is preliminary data.</text>
</comment>
<evidence type="ECO:0000256" key="2">
    <source>
        <dbReference type="ARBA" id="ARBA00022801"/>
    </source>
</evidence>
<dbReference type="RefSeq" id="WP_094120421.1">
    <property type="nucleotide sequence ID" value="NZ_MLFN01000017.1"/>
</dbReference>
<keyword evidence="3" id="KW-0460">Magnesium</keyword>
<dbReference type="Gene3D" id="3.90.79.10">
    <property type="entry name" value="Nucleoside Triphosphate Pyrophosphohydrolase"/>
    <property type="match status" value="1"/>
</dbReference>
<comment type="cofactor">
    <cofactor evidence="1">
        <name>Mg(2+)</name>
        <dbReference type="ChEBI" id="CHEBI:18420"/>
    </cofactor>
</comment>
<name>A0A1X1BXI5_9GAMM</name>
<dbReference type="InterPro" id="IPR020084">
    <property type="entry name" value="NUDIX_hydrolase_CS"/>
</dbReference>